<keyword evidence="2" id="KW-0560">Oxidoreductase</keyword>
<reference evidence="4" key="1">
    <citation type="submission" date="2021-06" db="EMBL/GenBank/DDBJ databases">
        <authorList>
            <person name="Hodson N. C."/>
            <person name="Mongue J. A."/>
            <person name="Jaron S. K."/>
        </authorList>
    </citation>
    <scope>NUCLEOTIDE SEQUENCE</scope>
</reference>
<proteinExistence type="inferred from homology"/>
<keyword evidence="3" id="KW-1133">Transmembrane helix</keyword>
<evidence type="ECO:0000256" key="3">
    <source>
        <dbReference type="SAM" id="Phobius"/>
    </source>
</evidence>
<protein>
    <submittedName>
        <fullName evidence="4">Uncharacterized protein</fullName>
    </submittedName>
</protein>
<dbReference type="GO" id="GO:0016616">
    <property type="term" value="F:oxidoreductase activity, acting on the CH-OH group of donors, NAD or NADP as acceptor"/>
    <property type="evidence" value="ECO:0007669"/>
    <property type="project" value="TreeGrafter"/>
</dbReference>
<dbReference type="AlphaFoldDB" id="A0A8J2P3M4"/>
<keyword evidence="3" id="KW-0472">Membrane</keyword>
<dbReference type="Proteomes" id="UP000708208">
    <property type="component" value="Unassembled WGS sequence"/>
</dbReference>
<comment type="similarity">
    <text evidence="1">Belongs to the short-chain dehydrogenases/reductases (SDR) family.</text>
</comment>
<dbReference type="Pfam" id="PF00106">
    <property type="entry name" value="adh_short"/>
    <property type="match status" value="1"/>
</dbReference>
<dbReference type="EMBL" id="CAJVCH010108233">
    <property type="protein sequence ID" value="CAG7724306.1"/>
    <property type="molecule type" value="Genomic_DNA"/>
</dbReference>
<evidence type="ECO:0000256" key="1">
    <source>
        <dbReference type="ARBA" id="ARBA00006484"/>
    </source>
</evidence>
<evidence type="ECO:0000313" key="4">
    <source>
        <dbReference type="EMBL" id="CAG7724306.1"/>
    </source>
</evidence>
<sequence>MSSSQNVRARNTRPEQTGLQKTIVVLLYPFEFLYVLLFILYIWCRDAVLCIVPRTPESLENEIILVTGGAQGIGREICREITRLEKNLTVITWDVDEKNNLETVDILKGQGVRNAFAFTVDVGDSEQVAVSAKKIRDTIANVDLSLKRYFFLNREMSPQFVASKIVDGMRHRKAHIYVPRFMRIFHFLLDVFPEEAFNKLMDFAGMPGIEDL</sequence>
<dbReference type="OrthoDB" id="5840532at2759"/>
<dbReference type="PANTHER" id="PTHR24322:SF736">
    <property type="entry name" value="RETINOL DEHYDROGENASE 10"/>
    <property type="match status" value="1"/>
</dbReference>
<evidence type="ECO:0000256" key="2">
    <source>
        <dbReference type="ARBA" id="ARBA00023002"/>
    </source>
</evidence>
<organism evidence="4 5">
    <name type="scientific">Allacma fusca</name>
    <dbReference type="NCBI Taxonomy" id="39272"/>
    <lineage>
        <taxon>Eukaryota</taxon>
        <taxon>Metazoa</taxon>
        <taxon>Ecdysozoa</taxon>
        <taxon>Arthropoda</taxon>
        <taxon>Hexapoda</taxon>
        <taxon>Collembola</taxon>
        <taxon>Symphypleona</taxon>
        <taxon>Sminthuridae</taxon>
        <taxon>Allacma</taxon>
    </lineage>
</organism>
<comment type="caution">
    <text evidence="4">The sequence shown here is derived from an EMBL/GenBank/DDBJ whole genome shotgun (WGS) entry which is preliminary data.</text>
</comment>
<name>A0A8J2P3M4_9HEXA</name>
<keyword evidence="5" id="KW-1185">Reference proteome</keyword>
<dbReference type="PANTHER" id="PTHR24322">
    <property type="entry name" value="PKSB"/>
    <property type="match status" value="1"/>
</dbReference>
<evidence type="ECO:0000313" key="5">
    <source>
        <dbReference type="Proteomes" id="UP000708208"/>
    </source>
</evidence>
<dbReference type="InterPro" id="IPR002347">
    <property type="entry name" value="SDR_fam"/>
</dbReference>
<keyword evidence="3" id="KW-0812">Transmembrane</keyword>
<gene>
    <name evidence="4" type="ORF">AFUS01_LOCUS13339</name>
</gene>
<accession>A0A8J2P3M4</accession>
<feature type="transmembrane region" description="Helical" evidence="3">
    <location>
        <begin position="21"/>
        <end position="43"/>
    </location>
</feature>